<sequence>MAALAGAIAFINQVAALNINRREDKLENKQNVVWETVYENVYVNEDASAAGARPNDAGKVADVVVVPAQAPKTEPPPVQKNQAPAPSSKASFKPDTPTGGGSTGVSSKRPNFSGKRGLAYNDPLLANLVGSSCKKGACGWAYNWDQKPEALDPRYDFIPMLWGRGPHDANNDFFDSWHSSASKAVADGAKALLSFNEPDNKSQANMSPAEAAKHHVQYMNPFSGQALIGAPAITNSNLPGEGLGWLESWVQECKTQHCKYDMCTLHWYDHPSAFDKLFETLEKVHKICNDKPVWLTEFAPVEATAEQTVEFLSQAIPKLESLDYLDAYAYFMVGTNSLQLLSSNSALSDIGAKYVSL</sequence>
<dbReference type="InterPro" id="IPR017853">
    <property type="entry name" value="GH"/>
</dbReference>
<dbReference type="Pfam" id="PF11790">
    <property type="entry name" value="Glyco_hydro_cc"/>
    <property type="match status" value="1"/>
</dbReference>
<dbReference type="InterPro" id="IPR053183">
    <property type="entry name" value="ASL1"/>
</dbReference>
<dbReference type="Gene3D" id="3.20.20.80">
    <property type="entry name" value="Glycosidases"/>
    <property type="match status" value="1"/>
</dbReference>
<reference evidence="3 4" key="1">
    <citation type="journal article" date="2018" name="PLoS Genet.">
        <title>Repeat elements organise 3D genome structure and mediate transcription in the filamentous fungus Epichloe festucae.</title>
        <authorList>
            <person name="Winter D.J."/>
            <person name="Ganley A.R.D."/>
            <person name="Young C.A."/>
            <person name="Liachko I."/>
            <person name="Schardl C.L."/>
            <person name="Dupont P.Y."/>
            <person name="Berry D."/>
            <person name="Ram A."/>
            <person name="Scott B."/>
            <person name="Cox M.P."/>
        </authorList>
    </citation>
    <scope>NUCLEOTIDE SEQUENCE [LARGE SCALE GENOMIC DNA]</scope>
    <source>
        <strain evidence="3 4">Fl1</strain>
    </source>
</reference>
<dbReference type="PANTHER" id="PTHR34154">
    <property type="entry name" value="ALKALI-SENSITIVE LINKAGE PROTEIN 1"/>
    <property type="match status" value="1"/>
</dbReference>
<dbReference type="GO" id="GO:0071966">
    <property type="term" value="P:fungal-type cell wall polysaccharide metabolic process"/>
    <property type="evidence" value="ECO:0007669"/>
    <property type="project" value="TreeGrafter"/>
</dbReference>
<evidence type="ECO:0000313" key="3">
    <source>
        <dbReference type="EMBL" id="QPH06139.1"/>
    </source>
</evidence>
<dbReference type="EMBL" id="CP031388">
    <property type="protein sequence ID" value="QPH06139.1"/>
    <property type="molecule type" value="Genomic_DNA"/>
</dbReference>
<evidence type="ECO:0000259" key="2">
    <source>
        <dbReference type="Pfam" id="PF11790"/>
    </source>
</evidence>
<dbReference type="OrthoDB" id="43654at2759"/>
<protein>
    <recommendedName>
        <fullName evidence="2">Asl1-like glycosyl hydrolase catalytic domain-containing protein</fullName>
    </recommendedName>
</protein>
<evidence type="ECO:0000313" key="4">
    <source>
        <dbReference type="Proteomes" id="UP000594364"/>
    </source>
</evidence>
<dbReference type="AlphaFoldDB" id="A0A7S9KUZ6"/>
<proteinExistence type="predicted"/>
<dbReference type="GO" id="GO:0009277">
    <property type="term" value="C:fungal-type cell wall"/>
    <property type="evidence" value="ECO:0007669"/>
    <property type="project" value="TreeGrafter"/>
</dbReference>
<dbReference type="InterPro" id="IPR024655">
    <property type="entry name" value="Asl1_glyco_hydro_catalytic"/>
</dbReference>
<dbReference type="PANTHER" id="PTHR34154:SF10">
    <property type="entry name" value="ASL1-LIKE GLYCOSYL HYDROLASE CATALYTIC DOMAIN-CONTAINING PROTEIN"/>
    <property type="match status" value="1"/>
</dbReference>
<organism evidence="3 4">
    <name type="scientific">Epichloe festucae (strain Fl1)</name>
    <dbReference type="NCBI Taxonomy" id="877507"/>
    <lineage>
        <taxon>Eukaryota</taxon>
        <taxon>Fungi</taxon>
        <taxon>Dikarya</taxon>
        <taxon>Ascomycota</taxon>
        <taxon>Pezizomycotina</taxon>
        <taxon>Sordariomycetes</taxon>
        <taxon>Hypocreomycetidae</taxon>
        <taxon>Hypocreales</taxon>
        <taxon>Clavicipitaceae</taxon>
        <taxon>Epichloe</taxon>
    </lineage>
</organism>
<dbReference type="Proteomes" id="UP000594364">
    <property type="component" value="Chromosome 4"/>
</dbReference>
<feature type="region of interest" description="Disordered" evidence="1">
    <location>
        <begin position="69"/>
        <end position="113"/>
    </location>
</feature>
<feature type="domain" description="Asl1-like glycosyl hydrolase catalytic" evidence="2">
    <location>
        <begin position="117"/>
        <end position="354"/>
    </location>
</feature>
<feature type="compositionally biased region" description="Polar residues" evidence="1">
    <location>
        <begin position="79"/>
        <end position="90"/>
    </location>
</feature>
<dbReference type="SUPFAM" id="SSF51445">
    <property type="entry name" value="(Trans)glycosidases"/>
    <property type="match status" value="1"/>
</dbReference>
<keyword evidence="4" id="KW-1185">Reference proteome</keyword>
<name>A0A7S9KUZ6_EPIFF</name>
<gene>
    <name evidence="3" type="ORF">C2857_004397</name>
</gene>
<evidence type="ECO:0000256" key="1">
    <source>
        <dbReference type="SAM" id="MobiDB-lite"/>
    </source>
</evidence>
<accession>A0A7S9KUZ6</accession>